<name>B3SDZ8_TRIAD</name>
<sequence>MAGSGKTTTVCQSVRQATKKGSFKSNGCYWMKIGNISNTELCQKLKRIGIDLNMEWKENIQSIGEIRAYLCSSLEANSKLSDTLFIFDDIWEKDHYKYLSFAKKSICTSRFEDRAKERGDGLIRLPKKLEYKEAIELLALLAVNDNARTLLKSSVVEKVIDSCQGLPLAIAIIGRLGLETEKEWNRAKGIIAKKSADIELAHYGFNLYGTLQLSVDSLENENKQLFEQLAVFKRVSIPIQSVASLWNYDVIEARPLVKKMHNKSLLTYDEEK</sequence>
<dbReference type="KEGG" id="tad:TRIADDRAFT_62501"/>
<dbReference type="Gene3D" id="3.40.50.300">
    <property type="entry name" value="P-loop containing nucleotide triphosphate hydrolases"/>
    <property type="match status" value="1"/>
</dbReference>
<evidence type="ECO:0000256" key="2">
    <source>
        <dbReference type="ARBA" id="ARBA00022737"/>
    </source>
</evidence>
<dbReference type="Gene3D" id="1.10.8.430">
    <property type="entry name" value="Helical domain of apoptotic protease-activating factors"/>
    <property type="match status" value="1"/>
</dbReference>
<dbReference type="GO" id="GO:0043531">
    <property type="term" value="F:ADP binding"/>
    <property type="evidence" value="ECO:0007669"/>
    <property type="project" value="InterPro"/>
</dbReference>
<organism evidence="5 6">
    <name type="scientific">Trichoplax adhaerens</name>
    <name type="common">Trichoplax reptans</name>
    <dbReference type="NCBI Taxonomy" id="10228"/>
    <lineage>
        <taxon>Eukaryota</taxon>
        <taxon>Metazoa</taxon>
        <taxon>Placozoa</taxon>
        <taxon>Uniplacotomia</taxon>
        <taxon>Trichoplacea</taxon>
        <taxon>Trichoplacidae</taxon>
        <taxon>Trichoplax</taxon>
    </lineage>
</organism>
<accession>B3SDZ8</accession>
<dbReference type="SUPFAM" id="SSF52540">
    <property type="entry name" value="P-loop containing nucleoside triphosphate hydrolases"/>
    <property type="match status" value="1"/>
</dbReference>
<feature type="coiled-coil region" evidence="3">
    <location>
        <begin position="208"/>
        <end position="235"/>
    </location>
</feature>
<evidence type="ECO:0000256" key="3">
    <source>
        <dbReference type="SAM" id="Coils"/>
    </source>
</evidence>
<reference evidence="5 6" key="1">
    <citation type="journal article" date="2008" name="Nature">
        <title>The Trichoplax genome and the nature of placozoans.</title>
        <authorList>
            <person name="Srivastava M."/>
            <person name="Begovic E."/>
            <person name="Chapman J."/>
            <person name="Putnam N.H."/>
            <person name="Hellsten U."/>
            <person name="Kawashima T."/>
            <person name="Kuo A."/>
            <person name="Mitros T."/>
            <person name="Salamov A."/>
            <person name="Carpenter M.L."/>
            <person name="Signorovitch A.Y."/>
            <person name="Moreno M.A."/>
            <person name="Kamm K."/>
            <person name="Grimwood J."/>
            <person name="Schmutz J."/>
            <person name="Shapiro H."/>
            <person name="Grigoriev I.V."/>
            <person name="Buss L.W."/>
            <person name="Schierwater B."/>
            <person name="Dellaporta S.L."/>
            <person name="Rokhsar D.S."/>
        </authorList>
    </citation>
    <scope>NUCLEOTIDE SEQUENCE [LARGE SCALE GENOMIC DNA]</scope>
    <source>
        <strain evidence="5 6">Grell-BS-1999</strain>
    </source>
</reference>
<dbReference type="CTD" id="6759682"/>
<keyword evidence="1" id="KW-0053">Apoptosis</keyword>
<dbReference type="PhylomeDB" id="B3SDZ8"/>
<dbReference type="GeneID" id="6759682"/>
<dbReference type="Pfam" id="PF00931">
    <property type="entry name" value="NB-ARC"/>
    <property type="match status" value="1"/>
</dbReference>
<dbReference type="OMA" id="DIWEKDH"/>
<keyword evidence="2" id="KW-0677">Repeat</keyword>
<dbReference type="InterPro" id="IPR027417">
    <property type="entry name" value="P-loop_NTPase"/>
</dbReference>
<dbReference type="Proteomes" id="UP000009022">
    <property type="component" value="Unassembled WGS sequence"/>
</dbReference>
<dbReference type="PANTHER" id="PTHR22845:SF5">
    <property type="entry name" value="APOPTOTIC PROTEASE-ACTIVATING FACTOR 1"/>
    <property type="match status" value="1"/>
</dbReference>
<dbReference type="GO" id="GO:0006915">
    <property type="term" value="P:apoptotic process"/>
    <property type="evidence" value="ECO:0007669"/>
    <property type="project" value="UniProtKB-KW"/>
</dbReference>
<dbReference type="InterPro" id="IPR042197">
    <property type="entry name" value="Apaf_helical"/>
</dbReference>
<evidence type="ECO:0000256" key="1">
    <source>
        <dbReference type="ARBA" id="ARBA00022703"/>
    </source>
</evidence>
<dbReference type="RefSeq" id="XP_002118467.1">
    <property type="nucleotide sequence ID" value="XM_002118431.1"/>
</dbReference>
<feature type="domain" description="NB-ARC" evidence="4">
    <location>
        <begin position="1"/>
        <end position="140"/>
    </location>
</feature>
<dbReference type="Gene3D" id="1.10.10.10">
    <property type="entry name" value="Winged helix-like DNA-binding domain superfamily/Winged helix DNA-binding domain"/>
    <property type="match status" value="1"/>
</dbReference>
<evidence type="ECO:0000259" key="4">
    <source>
        <dbReference type="Pfam" id="PF00931"/>
    </source>
</evidence>
<evidence type="ECO:0000313" key="6">
    <source>
        <dbReference type="Proteomes" id="UP000009022"/>
    </source>
</evidence>
<dbReference type="HOGENOM" id="CLU_819723_0_0_1"/>
<dbReference type="AlphaFoldDB" id="B3SDZ8"/>
<dbReference type="InterPro" id="IPR002182">
    <property type="entry name" value="NB-ARC"/>
</dbReference>
<dbReference type="GO" id="GO:0005829">
    <property type="term" value="C:cytosol"/>
    <property type="evidence" value="ECO:0007669"/>
    <property type="project" value="UniProtKB-ARBA"/>
</dbReference>
<dbReference type="InParanoid" id="B3SDZ8"/>
<dbReference type="PANTHER" id="PTHR22845">
    <property type="entry name" value="APOPTOTIC PROTEASE-ACTIVATING FACTOR 1"/>
    <property type="match status" value="1"/>
</dbReference>
<gene>
    <name evidence="5" type="ORF">TRIADDRAFT_62501</name>
</gene>
<keyword evidence="6" id="KW-1185">Reference proteome</keyword>
<dbReference type="OrthoDB" id="1357022at2759"/>
<evidence type="ECO:0000313" key="5">
    <source>
        <dbReference type="EMBL" id="EDV19046.1"/>
    </source>
</evidence>
<dbReference type="EMBL" id="DS985323">
    <property type="protein sequence ID" value="EDV19046.1"/>
    <property type="molecule type" value="Genomic_DNA"/>
</dbReference>
<dbReference type="InterPro" id="IPR036388">
    <property type="entry name" value="WH-like_DNA-bd_sf"/>
</dbReference>
<keyword evidence="3" id="KW-0175">Coiled coil</keyword>
<dbReference type="STRING" id="10228.B3SDZ8"/>
<protein>
    <recommendedName>
        <fullName evidence="4">NB-ARC domain-containing protein</fullName>
    </recommendedName>
</protein>
<proteinExistence type="predicted"/>